<dbReference type="KEGG" id="pgz:C2E15_12880"/>
<protein>
    <submittedName>
        <fullName evidence="1">Uncharacterized protein</fullName>
    </submittedName>
</protein>
<accession>A0A1X1DVQ4</accession>
<name>A0A1X1DVQ4_9GAMM</name>
<dbReference type="OrthoDB" id="6638333at2"/>
<reference evidence="1 2" key="1">
    <citation type="submission" date="2018-01" db="EMBL/GenBank/DDBJ databases">
        <title>Complete and assembled Genome of Pantoea gaviniae DSM22758T.</title>
        <authorList>
            <person name="Stevens M.J.A."/>
            <person name="Zurfluh K."/>
            <person name="Stephan R."/>
        </authorList>
    </citation>
    <scope>NUCLEOTIDE SEQUENCE [LARGE SCALE GENOMIC DNA]</scope>
    <source>
        <strain evidence="1 2">DSM 22758</strain>
    </source>
</reference>
<dbReference type="EMBL" id="CP026377">
    <property type="protein sequence ID" value="AUX93884.1"/>
    <property type="molecule type" value="Genomic_DNA"/>
</dbReference>
<proteinExistence type="predicted"/>
<dbReference type="AlphaFoldDB" id="A0A1X1DVQ4"/>
<dbReference type="RefSeq" id="WP_104957721.1">
    <property type="nucleotide sequence ID" value="NZ_CP026377.1"/>
</dbReference>
<sequence>MNAEESWDGDVYKLPKEYIGEVIKRIDKREMLGVKFGITGKGIHPNYQLILIDGSFRPISGQNHKKFRDASAFNEVNITEMFTIAQLTAVILNG</sequence>
<organism evidence="1 2">
    <name type="scientific">Mixta gaviniae</name>
    <dbReference type="NCBI Taxonomy" id="665914"/>
    <lineage>
        <taxon>Bacteria</taxon>
        <taxon>Pseudomonadati</taxon>
        <taxon>Pseudomonadota</taxon>
        <taxon>Gammaproteobacteria</taxon>
        <taxon>Enterobacterales</taxon>
        <taxon>Erwiniaceae</taxon>
        <taxon>Mixta</taxon>
    </lineage>
</organism>
<evidence type="ECO:0000313" key="1">
    <source>
        <dbReference type="EMBL" id="AUX93884.1"/>
    </source>
</evidence>
<gene>
    <name evidence="1" type="ORF">C2E15_12880</name>
</gene>
<keyword evidence="2" id="KW-1185">Reference proteome</keyword>
<dbReference type="Proteomes" id="UP000238365">
    <property type="component" value="Chromosome"/>
</dbReference>
<evidence type="ECO:0000313" key="2">
    <source>
        <dbReference type="Proteomes" id="UP000238365"/>
    </source>
</evidence>